<gene>
    <name evidence="1" type="ORF">CHS0354_025120</name>
</gene>
<sequence>MSTFCDEFVHVHVRIETTFDLRVSRSLRAEMTGHLSVFQYIIIWARADMPTT</sequence>
<dbReference type="AlphaFoldDB" id="A0AAE0VJP6"/>
<proteinExistence type="predicted"/>
<evidence type="ECO:0000313" key="1">
    <source>
        <dbReference type="EMBL" id="KAK3580783.1"/>
    </source>
</evidence>
<protein>
    <submittedName>
        <fullName evidence="1">Uncharacterized protein</fullName>
    </submittedName>
</protein>
<comment type="caution">
    <text evidence="1">The sequence shown here is derived from an EMBL/GenBank/DDBJ whole genome shotgun (WGS) entry which is preliminary data.</text>
</comment>
<feature type="non-terminal residue" evidence="1">
    <location>
        <position position="52"/>
    </location>
</feature>
<dbReference type="Proteomes" id="UP001195483">
    <property type="component" value="Unassembled WGS sequence"/>
</dbReference>
<reference evidence="1" key="1">
    <citation type="journal article" date="2021" name="Genome Biol. Evol.">
        <title>A High-Quality Reference Genome for a Parasitic Bivalve with Doubly Uniparental Inheritance (Bivalvia: Unionida).</title>
        <authorList>
            <person name="Smith C.H."/>
        </authorList>
    </citation>
    <scope>NUCLEOTIDE SEQUENCE</scope>
    <source>
        <strain evidence="1">CHS0354</strain>
    </source>
</reference>
<accession>A0AAE0VJP6</accession>
<evidence type="ECO:0000313" key="2">
    <source>
        <dbReference type="Proteomes" id="UP001195483"/>
    </source>
</evidence>
<reference evidence="1" key="2">
    <citation type="journal article" date="2021" name="Genome Biol. Evol.">
        <title>Developing a high-quality reference genome for a parasitic bivalve with doubly uniparental inheritance (Bivalvia: Unionida).</title>
        <authorList>
            <person name="Smith C.H."/>
        </authorList>
    </citation>
    <scope>NUCLEOTIDE SEQUENCE</scope>
    <source>
        <strain evidence="1">CHS0354</strain>
        <tissue evidence="1">Mantle</tissue>
    </source>
</reference>
<organism evidence="1 2">
    <name type="scientific">Potamilus streckersoni</name>
    <dbReference type="NCBI Taxonomy" id="2493646"/>
    <lineage>
        <taxon>Eukaryota</taxon>
        <taxon>Metazoa</taxon>
        <taxon>Spiralia</taxon>
        <taxon>Lophotrochozoa</taxon>
        <taxon>Mollusca</taxon>
        <taxon>Bivalvia</taxon>
        <taxon>Autobranchia</taxon>
        <taxon>Heteroconchia</taxon>
        <taxon>Palaeoheterodonta</taxon>
        <taxon>Unionida</taxon>
        <taxon>Unionoidea</taxon>
        <taxon>Unionidae</taxon>
        <taxon>Ambleminae</taxon>
        <taxon>Lampsilini</taxon>
        <taxon>Potamilus</taxon>
    </lineage>
</organism>
<keyword evidence="2" id="KW-1185">Reference proteome</keyword>
<reference evidence="1" key="3">
    <citation type="submission" date="2023-05" db="EMBL/GenBank/DDBJ databases">
        <authorList>
            <person name="Smith C.H."/>
        </authorList>
    </citation>
    <scope>NUCLEOTIDE SEQUENCE</scope>
    <source>
        <strain evidence="1">CHS0354</strain>
        <tissue evidence="1">Mantle</tissue>
    </source>
</reference>
<name>A0AAE0VJP6_9BIVA</name>
<dbReference type="EMBL" id="JAEAOA010001501">
    <property type="protein sequence ID" value="KAK3580783.1"/>
    <property type="molecule type" value="Genomic_DNA"/>
</dbReference>